<comment type="caution">
    <text evidence="2">The sequence shown here is derived from an EMBL/GenBank/DDBJ whole genome shotgun (WGS) entry which is preliminary data.</text>
</comment>
<comment type="similarity">
    <text evidence="1">Belongs to the arginase family.</text>
</comment>
<evidence type="ECO:0008006" key="4">
    <source>
        <dbReference type="Google" id="ProtNLM"/>
    </source>
</evidence>
<reference evidence="2 3" key="1">
    <citation type="submission" date="2024-02" db="EMBL/GenBank/DDBJ databases">
        <title>De novo assembly and annotation of 12 fungi associated with fruit tree decline syndrome in Ontario, Canada.</title>
        <authorList>
            <person name="Sulman M."/>
            <person name="Ellouze W."/>
            <person name="Ilyukhin E."/>
        </authorList>
    </citation>
    <scope>NUCLEOTIDE SEQUENCE [LARGE SCALE GENOMIC DNA]</scope>
    <source>
        <strain evidence="2 3">M97-236</strain>
    </source>
</reference>
<dbReference type="PANTHER" id="PTHR11358:SF28">
    <property type="entry name" value="HYPOTHETICAL ARGINASE FAMILY PROTEIN (EUROFUNG)"/>
    <property type="match status" value="1"/>
</dbReference>
<dbReference type="Pfam" id="PF00491">
    <property type="entry name" value="Arginase"/>
    <property type="match status" value="1"/>
</dbReference>
<evidence type="ECO:0000313" key="2">
    <source>
        <dbReference type="EMBL" id="KAL1605540.1"/>
    </source>
</evidence>
<protein>
    <recommendedName>
        <fullName evidence="4">Agmatinase</fullName>
    </recommendedName>
</protein>
<dbReference type="Proteomes" id="UP001521222">
    <property type="component" value="Unassembled WGS sequence"/>
</dbReference>
<name>A0ABR3RM95_9PLEO</name>
<dbReference type="PANTHER" id="PTHR11358">
    <property type="entry name" value="ARGINASE/AGMATINASE"/>
    <property type="match status" value="1"/>
</dbReference>
<dbReference type="InterPro" id="IPR023696">
    <property type="entry name" value="Ureohydrolase_dom_sf"/>
</dbReference>
<evidence type="ECO:0000256" key="1">
    <source>
        <dbReference type="PROSITE-ProRule" id="PRU00742"/>
    </source>
</evidence>
<accession>A0ABR3RM95</accession>
<organism evidence="2 3">
    <name type="scientific">Nothophoma quercina</name>
    <dbReference type="NCBI Taxonomy" id="749835"/>
    <lineage>
        <taxon>Eukaryota</taxon>
        <taxon>Fungi</taxon>
        <taxon>Dikarya</taxon>
        <taxon>Ascomycota</taxon>
        <taxon>Pezizomycotina</taxon>
        <taxon>Dothideomycetes</taxon>
        <taxon>Pleosporomycetidae</taxon>
        <taxon>Pleosporales</taxon>
        <taxon>Pleosporineae</taxon>
        <taxon>Didymellaceae</taxon>
        <taxon>Nothophoma</taxon>
    </lineage>
</organism>
<evidence type="ECO:0000313" key="3">
    <source>
        <dbReference type="Proteomes" id="UP001521222"/>
    </source>
</evidence>
<dbReference type="EMBL" id="JAKIXB020000009">
    <property type="protein sequence ID" value="KAL1605540.1"/>
    <property type="molecule type" value="Genomic_DNA"/>
</dbReference>
<dbReference type="PROSITE" id="PS51409">
    <property type="entry name" value="ARGINASE_2"/>
    <property type="match status" value="1"/>
</dbReference>
<gene>
    <name evidence="2" type="ORF">SLS59_003342</name>
</gene>
<proteinExistence type="inferred from homology"/>
<dbReference type="Gene3D" id="3.40.800.10">
    <property type="entry name" value="Ureohydrolase domain"/>
    <property type="match status" value="1"/>
</dbReference>
<dbReference type="InterPro" id="IPR006035">
    <property type="entry name" value="Ureohydrolase"/>
</dbReference>
<sequence length="111" mass="11703">MVRAREIDRLGVSGIIETLKKRVAGTKVYISVDIDVLDPAFAPGTAEVGGWTTRELLSILDGLEGLEVVGADVVEVAPIYDNPGETTVLAAAEVVLSLLTLMVNKPVGVDE</sequence>
<keyword evidence="3" id="KW-1185">Reference proteome</keyword>
<dbReference type="SUPFAM" id="SSF52768">
    <property type="entry name" value="Arginase/deacetylase"/>
    <property type="match status" value="1"/>
</dbReference>